<gene>
    <name evidence="1" type="ORF">CDAR_421681</name>
</gene>
<protein>
    <submittedName>
        <fullName evidence="1">Uncharacterized protein</fullName>
    </submittedName>
</protein>
<sequence length="124" mass="14199">MTVLLPSPEVKMDPTLNNVPQATKHSLLMNPVYPYLCYMHHIFITNQSLKATQMSSAIYYMGYLSKYKGGPPRLELDVFVVVQVPLVQFFPFLCGDFGMQVGTLYRYYTSAIPFFLPPVTDRTF</sequence>
<evidence type="ECO:0000313" key="1">
    <source>
        <dbReference type="EMBL" id="GIY63409.1"/>
    </source>
</evidence>
<reference evidence="1 2" key="1">
    <citation type="submission" date="2021-06" db="EMBL/GenBank/DDBJ databases">
        <title>Caerostris darwini draft genome.</title>
        <authorList>
            <person name="Kono N."/>
            <person name="Arakawa K."/>
        </authorList>
    </citation>
    <scope>NUCLEOTIDE SEQUENCE [LARGE SCALE GENOMIC DNA]</scope>
</reference>
<name>A0AAV4V137_9ARAC</name>
<comment type="caution">
    <text evidence="1">The sequence shown here is derived from an EMBL/GenBank/DDBJ whole genome shotgun (WGS) entry which is preliminary data.</text>
</comment>
<evidence type="ECO:0000313" key="2">
    <source>
        <dbReference type="Proteomes" id="UP001054837"/>
    </source>
</evidence>
<keyword evidence="2" id="KW-1185">Reference proteome</keyword>
<dbReference type="Proteomes" id="UP001054837">
    <property type="component" value="Unassembled WGS sequence"/>
</dbReference>
<dbReference type="EMBL" id="BPLQ01012175">
    <property type="protein sequence ID" value="GIY63409.1"/>
    <property type="molecule type" value="Genomic_DNA"/>
</dbReference>
<dbReference type="AlphaFoldDB" id="A0AAV4V137"/>
<proteinExistence type="predicted"/>
<accession>A0AAV4V137</accession>
<organism evidence="1 2">
    <name type="scientific">Caerostris darwini</name>
    <dbReference type="NCBI Taxonomy" id="1538125"/>
    <lineage>
        <taxon>Eukaryota</taxon>
        <taxon>Metazoa</taxon>
        <taxon>Ecdysozoa</taxon>
        <taxon>Arthropoda</taxon>
        <taxon>Chelicerata</taxon>
        <taxon>Arachnida</taxon>
        <taxon>Araneae</taxon>
        <taxon>Araneomorphae</taxon>
        <taxon>Entelegynae</taxon>
        <taxon>Araneoidea</taxon>
        <taxon>Araneidae</taxon>
        <taxon>Caerostris</taxon>
    </lineage>
</organism>